<keyword evidence="4" id="KW-1185">Reference proteome</keyword>
<dbReference type="AlphaFoldDB" id="A0A3A2ZS49"/>
<dbReference type="InterPro" id="IPR050740">
    <property type="entry name" value="Aldehyde_DH_Superfamily"/>
</dbReference>
<dbReference type="OrthoDB" id="310895at2759"/>
<proteinExistence type="predicted"/>
<dbReference type="PANTHER" id="PTHR43353:SF6">
    <property type="entry name" value="CYTOPLASMIC ALDEHYDE DEHYDROGENASE (EUROFUNG)"/>
    <property type="match status" value="1"/>
</dbReference>
<dbReference type="InterPro" id="IPR016162">
    <property type="entry name" value="Ald_DH_N"/>
</dbReference>
<dbReference type="GO" id="GO:0009450">
    <property type="term" value="P:gamma-aminobutyric acid catabolic process"/>
    <property type="evidence" value="ECO:0007669"/>
    <property type="project" value="TreeGrafter"/>
</dbReference>
<dbReference type="Gene3D" id="3.40.605.10">
    <property type="entry name" value="Aldehyde Dehydrogenase, Chain A, domain 1"/>
    <property type="match status" value="1"/>
</dbReference>
<gene>
    <name evidence="3" type="ORF">PHISCL_01664</name>
</gene>
<dbReference type="PANTHER" id="PTHR43353">
    <property type="entry name" value="SUCCINATE-SEMIALDEHYDE DEHYDROGENASE, MITOCHONDRIAL"/>
    <property type="match status" value="1"/>
</dbReference>
<protein>
    <submittedName>
        <fullName evidence="3">Dehydrogenase</fullName>
    </submittedName>
</protein>
<comment type="caution">
    <text evidence="3">The sequence shown here is derived from an EMBL/GenBank/DDBJ whole genome shotgun (WGS) entry which is preliminary data.</text>
</comment>
<keyword evidence="1" id="KW-0560">Oxidoreductase</keyword>
<dbReference type="InterPro" id="IPR015590">
    <property type="entry name" value="Aldehyde_DH_dom"/>
</dbReference>
<feature type="domain" description="Aldehyde dehydrogenase" evidence="2">
    <location>
        <begin position="29"/>
        <end position="490"/>
    </location>
</feature>
<dbReference type="InterPro" id="IPR016161">
    <property type="entry name" value="Ald_DH/histidinol_DH"/>
</dbReference>
<dbReference type="STRING" id="2070753.A0A3A2ZS49"/>
<dbReference type="Gene3D" id="3.40.309.10">
    <property type="entry name" value="Aldehyde Dehydrogenase, Chain A, domain 2"/>
    <property type="match status" value="1"/>
</dbReference>
<organism evidence="3 4">
    <name type="scientific">Aspergillus sclerotialis</name>
    <dbReference type="NCBI Taxonomy" id="2070753"/>
    <lineage>
        <taxon>Eukaryota</taxon>
        <taxon>Fungi</taxon>
        <taxon>Dikarya</taxon>
        <taxon>Ascomycota</taxon>
        <taxon>Pezizomycotina</taxon>
        <taxon>Eurotiomycetes</taxon>
        <taxon>Eurotiomycetidae</taxon>
        <taxon>Eurotiales</taxon>
        <taxon>Aspergillaceae</taxon>
        <taxon>Aspergillus</taxon>
        <taxon>Aspergillus subgen. Polypaecilum</taxon>
    </lineage>
</organism>
<dbReference type="EMBL" id="MVGC01000032">
    <property type="protein sequence ID" value="RJE25979.1"/>
    <property type="molecule type" value="Genomic_DNA"/>
</dbReference>
<accession>A0A3A2ZS49</accession>
<dbReference type="Pfam" id="PF00171">
    <property type="entry name" value="Aldedh"/>
    <property type="match status" value="1"/>
</dbReference>
<evidence type="ECO:0000313" key="4">
    <source>
        <dbReference type="Proteomes" id="UP000266188"/>
    </source>
</evidence>
<sequence length="494" mass="53559">MSAITSKFGSSTLRRTIPLWINGRQRVTSNTFPVQNAVTEKPTYDCSTASEKDADDALAAAVSAFPAWSSTKPAVRRDILLRSADIVDKRRNELEETIRAEIGADAAFARFNTATTAEMFRDAAGRVSQSLTGQIPHPQENGQSALLYKVPYGVVLAIAPWNAPYLLGVRAALYPIAAGNSCILKGAEMSPRCHHHIGEIFHEAGLPSGVLNILYTERQHSRVITNRLIHAPPVRKVNFTGSSTVGSFIAAEAGQALKPTLMELGGKASAIVMEDADIELAARECARGAFVNSGQACMSTERIIVSKKIIEPFRQAFLKEVEGWDSGIGKPCILIQNAAVERNRRLAKDAETKGARILAGNPYTSEALPDSGEESQLRLCPMVIEGVDKNMDVYYEESFGPIVSLYGIDSEEEAVKLANDTEYGLSCSIFTTNLGSGLKLARQIETGAVHINSMSVHDEAALAHGGQKNSGWGRFNAEWGINEFIQPKVVTYMD</sequence>
<reference evidence="4" key="1">
    <citation type="submission" date="2017-02" db="EMBL/GenBank/DDBJ databases">
        <authorList>
            <person name="Tafer H."/>
            <person name="Lopandic K."/>
        </authorList>
    </citation>
    <scope>NUCLEOTIDE SEQUENCE [LARGE SCALE GENOMIC DNA]</scope>
    <source>
        <strain evidence="4">CBS 366.77</strain>
    </source>
</reference>
<dbReference type="InterPro" id="IPR016163">
    <property type="entry name" value="Ald_DH_C"/>
</dbReference>
<evidence type="ECO:0000313" key="3">
    <source>
        <dbReference type="EMBL" id="RJE25979.1"/>
    </source>
</evidence>
<evidence type="ECO:0000256" key="1">
    <source>
        <dbReference type="ARBA" id="ARBA00023002"/>
    </source>
</evidence>
<evidence type="ECO:0000259" key="2">
    <source>
        <dbReference type="Pfam" id="PF00171"/>
    </source>
</evidence>
<dbReference type="Proteomes" id="UP000266188">
    <property type="component" value="Unassembled WGS sequence"/>
</dbReference>
<name>A0A3A2ZS49_9EURO</name>
<dbReference type="GO" id="GO:0004777">
    <property type="term" value="F:succinate-semialdehyde dehydrogenase (NAD+) activity"/>
    <property type="evidence" value="ECO:0007669"/>
    <property type="project" value="TreeGrafter"/>
</dbReference>
<dbReference type="CDD" id="cd07105">
    <property type="entry name" value="ALDH_SaliADH"/>
    <property type="match status" value="1"/>
</dbReference>
<dbReference type="SUPFAM" id="SSF53720">
    <property type="entry name" value="ALDH-like"/>
    <property type="match status" value="1"/>
</dbReference>